<comment type="subcellular location">
    <subcellularLocation>
        <location evidence="1">Secreted</location>
    </subcellularLocation>
</comment>
<evidence type="ECO:0000256" key="3">
    <source>
        <dbReference type="SAM" id="MobiDB-lite"/>
    </source>
</evidence>
<evidence type="ECO:0000259" key="4">
    <source>
        <dbReference type="Pfam" id="PF00188"/>
    </source>
</evidence>
<dbReference type="SUPFAM" id="SSF55797">
    <property type="entry name" value="PR-1-like"/>
    <property type="match status" value="1"/>
</dbReference>
<dbReference type="AlphaFoldDB" id="A0A2W1BJ70"/>
<evidence type="ECO:0000256" key="1">
    <source>
        <dbReference type="ARBA" id="ARBA00004613"/>
    </source>
</evidence>
<dbReference type="InterPro" id="IPR035940">
    <property type="entry name" value="CAP_sf"/>
</dbReference>
<dbReference type="Pfam" id="PF00188">
    <property type="entry name" value="CAP"/>
    <property type="match status" value="1"/>
</dbReference>
<accession>A0A2W1BJ70</accession>
<proteinExistence type="predicted"/>
<dbReference type="CDD" id="cd05380">
    <property type="entry name" value="CAP_euk"/>
    <property type="match status" value="1"/>
</dbReference>
<dbReference type="OrthoDB" id="7174251at2759"/>
<protein>
    <recommendedName>
        <fullName evidence="4">SCP domain-containing protein</fullName>
    </recommendedName>
</protein>
<gene>
    <name evidence="5" type="primary">HaOG210376</name>
    <name evidence="5" type="ORF">B5X24_HaOG210376</name>
</gene>
<evidence type="ECO:0000313" key="5">
    <source>
        <dbReference type="EMBL" id="PZC72886.1"/>
    </source>
</evidence>
<feature type="region of interest" description="Disordered" evidence="3">
    <location>
        <begin position="304"/>
        <end position="327"/>
    </location>
</feature>
<evidence type="ECO:0000256" key="2">
    <source>
        <dbReference type="ARBA" id="ARBA00022525"/>
    </source>
</evidence>
<dbReference type="EMBL" id="KZ150146">
    <property type="protein sequence ID" value="PZC72886.1"/>
    <property type="molecule type" value="Genomic_DNA"/>
</dbReference>
<feature type="region of interest" description="Disordered" evidence="3">
    <location>
        <begin position="398"/>
        <end position="420"/>
    </location>
</feature>
<feature type="compositionally biased region" description="Polar residues" evidence="3">
    <location>
        <begin position="314"/>
        <end position="325"/>
    </location>
</feature>
<evidence type="ECO:0000313" key="6">
    <source>
        <dbReference type="Proteomes" id="UP000249218"/>
    </source>
</evidence>
<name>A0A2W1BJ70_HELAM</name>
<dbReference type="InterPro" id="IPR014044">
    <property type="entry name" value="CAP_dom"/>
</dbReference>
<sequence length="777" mass="90632">MCMYYDHKQEFGPRCGHPVQIEITERMVDKVLEYINDVRGRLSSGAEKGMDNEPLPRAYGMMKIQWDRELATLAQVLANQCLGGREDLCRATERFPNPSQSIAIIHFSYPDWEYLKIKNHNDTSKGLNEEKLTFALKRFIKSAHALKRTVNKDIITDCPALYDLPDVNTKYYLNLIRGSATHIGCGLSAYSKYRIGDDNESIQNSVQVVCNVSDGPQRGQPVYNTNPPFIGGSFSKHCGCPRGYRETHNCLCEEDPEYSFKSSVSPSLEGYLNLQTKYKHKKLKDPIIKLNSFRPLVERGRLQVKSDSEEDENVYSSKSTEQMTQSDDETDVIKMIQPILRNKRPSELHLDREDIEVEIPQVHIRNRNTTSVENDSPKFVKNNMKTSNQYKELKKGIPQNAKYAQTKRYNKSSPAESNREKSLIRLRVKSGNIVDDVMKVDEEPTESSLNFAEKFMVENEHLSKPESDNKRNKERNSSKLLRILKILQQEVKNTQFDTKLHQEFDTKMQEIYEIATPSESAESERDITMQVDDLDKTYPDNKNTLDSYKNIEDEIVTLRKQPNRPQINDVKRTHDDDEIIRERSYDYFDDTEPKYANSVDNPYDKLLTKKNSFDLNRNNQSTYNRHPEFKYNDILDGKVNLDRRFYSIIDDKSHRHLNREQRTPDDDMLVRKSILSKALEDTDTTDNYNYEGKNILPINTIENRKKIMNANKIKLTKTPARKLFLVPERRAQFNPTFQQRNTNGDFRQMKLLRPKFEDISSKYPFQRQLSYLSDRDI</sequence>
<dbReference type="Proteomes" id="UP000249218">
    <property type="component" value="Unassembled WGS sequence"/>
</dbReference>
<keyword evidence="6" id="KW-1185">Reference proteome</keyword>
<organism evidence="5 6">
    <name type="scientific">Helicoverpa armigera</name>
    <name type="common">Cotton bollworm</name>
    <name type="synonym">Heliothis armigera</name>
    <dbReference type="NCBI Taxonomy" id="29058"/>
    <lineage>
        <taxon>Eukaryota</taxon>
        <taxon>Metazoa</taxon>
        <taxon>Ecdysozoa</taxon>
        <taxon>Arthropoda</taxon>
        <taxon>Hexapoda</taxon>
        <taxon>Insecta</taxon>
        <taxon>Pterygota</taxon>
        <taxon>Neoptera</taxon>
        <taxon>Endopterygota</taxon>
        <taxon>Lepidoptera</taxon>
        <taxon>Glossata</taxon>
        <taxon>Ditrysia</taxon>
        <taxon>Noctuoidea</taxon>
        <taxon>Noctuidae</taxon>
        <taxon>Heliothinae</taxon>
        <taxon>Helicoverpa</taxon>
    </lineage>
</organism>
<feature type="domain" description="SCP" evidence="4">
    <location>
        <begin position="32"/>
        <end position="193"/>
    </location>
</feature>
<reference evidence="5 6" key="1">
    <citation type="journal article" date="2017" name="BMC Biol.">
        <title>Genomic innovations, transcriptional plasticity and gene loss underlying the evolution and divergence of two highly polyphagous and invasive Helicoverpa pest species.</title>
        <authorList>
            <person name="Pearce S.L."/>
            <person name="Clarke D.F."/>
            <person name="East P.D."/>
            <person name="Elfekih S."/>
            <person name="Gordon K.H."/>
            <person name="Jermiin L.S."/>
            <person name="McGaughran A."/>
            <person name="Oakeshott J.G."/>
            <person name="Papanikolaou A."/>
            <person name="Perera O.P."/>
            <person name="Rane R.V."/>
            <person name="Richards S."/>
            <person name="Tay W.T."/>
            <person name="Walsh T.K."/>
            <person name="Anderson A."/>
            <person name="Anderson C.J."/>
            <person name="Asgari S."/>
            <person name="Board P.G."/>
            <person name="Bretschneider A."/>
            <person name="Campbell P.M."/>
            <person name="Chertemps T."/>
            <person name="Christeller J.T."/>
            <person name="Coppin C.W."/>
            <person name="Downes S.J."/>
            <person name="Duan G."/>
            <person name="Farnsworth C.A."/>
            <person name="Good R.T."/>
            <person name="Han L.B."/>
            <person name="Han Y.C."/>
            <person name="Hatje K."/>
            <person name="Horne I."/>
            <person name="Huang Y.P."/>
            <person name="Hughes D.S."/>
            <person name="Jacquin-Joly E."/>
            <person name="James W."/>
            <person name="Jhangiani S."/>
            <person name="Kollmar M."/>
            <person name="Kuwar S.S."/>
            <person name="Li S."/>
            <person name="Liu N.Y."/>
            <person name="Maibeche M.T."/>
            <person name="Miller J.R."/>
            <person name="Montagne N."/>
            <person name="Perry T."/>
            <person name="Qu J."/>
            <person name="Song S.V."/>
            <person name="Sutton G.G."/>
            <person name="Vogel H."/>
            <person name="Walenz B.P."/>
            <person name="Xu W."/>
            <person name="Zhang H.J."/>
            <person name="Zou Z."/>
            <person name="Batterham P."/>
            <person name="Edwards O.R."/>
            <person name="Feyereisen R."/>
            <person name="Gibbs R.A."/>
            <person name="Heckel D.G."/>
            <person name="McGrath A."/>
            <person name="Robin C."/>
            <person name="Scherer S.E."/>
            <person name="Worley K.C."/>
            <person name="Wu Y.D."/>
        </authorList>
    </citation>
    <scope>NUCLEOTIDE SEQUENCE [LARGE SCALE GENOMIC DNA]</scope>
    <source>
        <strain evidence="5">Harm_GR_Male_#8</strain>
        <tissue evidence="5">Whole organism</tissue>
    </source>
</reference>
<dbReference type="Gene3D" id="3.40.33.10">
    <property type="entry name" value="CAP"/>
    <property type="match status" value="1"/>
</dbReference>
<keyword evidence="2" id="KW-0964">Secreted</keyword>
<dbReference type="GO" id="GO:0005576">
    <property type="term" value="C:extracellular region"/>
    <property type="evidence" value="ECO:0007669"/>
    <property type="project" value="UniProtKB-SubCell"/>
</dbReference>